<dbReference type="GO" id="GO:0016887">
    <property type="term" value="F:ATP hydrolysis activity"/>
    <property type="evidence" value="ECO:0007669"/>
    <property type="project" value="InterPro"/>
</dbReference>
<dbReference type="InterPro" id="IPR020568">
    <property type="entry name" value="Ribosomal_Su5_D2-typ_SF"/>
</dbReference>
<dbReference type="PANTHER" id="PTHR11528">
    <property type="entry name" value="HEAT SHOCK PROTEIN 90 FAMILY MEMBER"/>
    <property type="match status" value="1"/>
</dbReference>
<dbReference type="SUPFAM" id="SSF110942">
    <property type="entry name" value="HSP90 C-terminal domain"/>
    <property type="match status" value="1"/>
</dbReference>
<feature type="region of interest" description="Disordered" evidence="5">
    <location>
        <begin position="281"/>
        <end position="306"/>
    </location>
</feature>
<dbReference type="EMBL" id="JAPFFK010000016">
    <property type="protein sequence ID" value="KAJ6705518.1"/>
    <property type="molecule type" value="Genomic_DNA"/>
</dbReference>
<dbReference type="SUPFAM" id="SSF54211">
    <property type="entry name" value="Ribosomal protein S5 domain 2-like"/>
    <property type="match status" value="1"/>
</dbReference>
<dbReference type="AlphaFoldDB" id="A0A9Q0QF56"/>
<organism evidence="6 7">
    <name type="scientific">Salix purpurea</name>
    <name type="common">Purple osier willow</name>
    <dbReference type="NCBI Taxonomy" id="77065"/>
    <lineage>
        <taxon>Eukaryota</taxon>
        <taxon>Viridiplantae</taxon>
        <taxon>Streptophyta</taxon>
        <taxon>Embryophyta</taxon>
        <taxon>Tracheophyta</taxon>
        <taxon>Spermatophyta</taxon>
        <taxon>Magnoliopsida</taxon>
        <taxon>eudicotyledons</taxon>
        <taxon>Gunneridae</taxon>
        <taxon>Pentapetalae</taxon>
        <taxon>rosids</taxon>
        <taxon>fabids</taxon>
        <taxon>Malpighiales</taxon>
        <taxon>Salicaceae</taxon>
        <taxon>Saliceae</taxon>
        <taxon>Salix</taxon>
    </lineage>
</organism>
<keyword evidence="6" id="KW-0346">Stress response</keyword>
<dbReference type="InterPro" id="IPR001404">
    <property type="entry name" value="Hsp90_fam"/>
</dbReference>
<dbReference type="Gene3D" id="3.40.50.11260">
    <property type="match status" value="1"/>
</dbReference>
<evidence type="ECO:0000256" key="4">
    <source>
        <dbReference type="ARBA" id="ARBA00023186"/>
    </source>
</evidence>
<feature type="compositionally biased region" description="Basic and acidic residues" evidence="5">
    <location>
        <begin position="153"/>
        <end position="172"/>
    </location>
</feature>
<dbReference type="GO" id="GO:0005524">
    <property type="term" value="F:ATP binding"/>
    <property type="evidence" value="ECO:0007669"/>
    <property type="project" value="UniProtKB-KW"/>
</dbReference>
<protein>
    <submittedName>
        <fullName evidence="6">HEAT SHOCK PROTEIN 83-LIKE</fullName>
    </submittedName>
</protein>
<comment type="caution">
    <text evidence="6">The sequence shown here is derived from an EMBL/GenBank/DDBJ whole genome shotgun (WGS) entry which is preliminary data.</text>
</comment>
<proteinExistence type="inferred from homology"/>
<evidence type="ECO:0000256" key="3">
    <source>
        <dbReference type="ARBA" id="ARBA00022840"/>
    </source>
</evidence>
<comment type="similarity">
    <text evidence="1">Belongs to the heat shock protein 90 family.</text>
</comment>
<dbReference type="GO" id="GO:0140662">
    <property type="term" value="F:ATP-dependent protein folding chaperone"/>
    <property type="evidence" value="ECO:0007669"/>
    <property type="project" value="InterPro"/>
</dbReference>
<evidence type="ECO:0000256" key="2">
    <source>
        <dbReference type="ARBA" id="ARBA00022741"/>
    </source>
</evidence>
<keyword evidence="4" id="KW-0143">Chaperone</keyword>
<dbReference type="Proteomes" id="UP001151532">
    <property type="component" value="Chromosome 3"/>
</dbReference>
<reference evidence="6" key="1">
    <citation type="submission" date="2022-11" db="EMBL/GenBank/DDBJ databases">
        <authorList>
            <person name="Hyden B.L."/>
            <person name="Feng K."/>
            <person name="Yates T."/>
            <person name="Jawdy S."/>
            <person name="Smart L.B."/>
            <person name="Muchero W."/>
        </authorList>
    </citation>
    <scope>NUCLEOTIDE SEQUENCE</scope>
    <source>
        <tissue evidence="6">Shoot tip</tissue>
    </source>
</reference>
<gene>
    <name evidence="6" type="ORF">OIU79_010248</name>
</gene>
<evidence type="ECO:0000313" key="7">
    <source>
        <dbReference type="Proteomes" id="UP001151532"/>
    </source>
</evidence>
<dbReference type="OrthoDB" id="1685038at2759"/>
<dbReference type="Gene3D" id="3.30.230.80">
    <property type="match status" value="1"/>
</dbReference>
<name>A0A9Q0QF56_SALPP</name>
<keyword evidence="3" id="KW-0067">ATP-binding</keyword>
<keyword evidence="7" id="KW-1185">Reference proteome</keyword>
<sequence>MDSSEELIPEYLGFIEGVVDSDDLPLKYSHEMLQPNKILKVTRKNLVKKCIEMFNEIAENKQDYNKFHDAFSKNVKLGIHEDNQNRTKLADLLMYYSTKSGDEMTSLNDYFTRMKGQKYIYTSLVRARKHARTPHSLRISRVDGKKLGSATKEGLKVEDDEEGRRSKEEKQQSFENSCKTIKEILGDRVEKVMLSDRPVDSPCFLVTGEHGWSANMERIMKAQALSMASEMSSKKIMEINPENLIMEELRKRAEADKNDRSAKDLVLLLYETALLTSSGFNEAGGEDARMPALGVGSKRGEQDARS</sequence>
<dbReference type="Gene3D" id="1.20.120.790">
    <property type="entry name" value="Heat shock protein 90, C-terminal domain"/>
    <property type="match status" value="1"/>
</dbReference>
<dbReference type="FunFam" id="1.20.120.790:FF:000001">
    <property type="entry name" value="Heat shock protein 90 alpha"/>
    <property type="match status" value="1"/>
</dbReference>
<accession>A0A9Q0QF56</accession>
<dbReference type="InterPro" id="IPR037196">
    <property type="entry name" value="HSP90_C"/>
</dbReference>
<evidence type="ECO:0000313" key="6">
    <source>
        <dbReference type="EMBL" id="KAJ6705518.1"/>
    </source>
</evidence>
<dbReference type="Pfam" id="PF00183">
    <property type="entry name" value="HSP90"/>
    <property type="match status" value="2"/>
</dbReference>
<evidence type="ECO:0000256" key="1">
    <source>
        <dbReference type="ARBA" id="ARBA00008239"/>
    </source>
</evidence>
<keyword evidence="2" id="KW-0547">Nucleotide-binding</keyword>
<dbReference type="GO" id="GO:0051082">
    <property type="term" value="F:unfolded protein binding"/>
    <property type="evidence" value="ECO:0007669"/>
    <property type="project" value="InterPro"/>
</dbReference>
<feature type="region of interest" description="Disordered" evidence="5">
    <location>
        <begin position="150"/>
        <end position="174"/>
    </location>
</feature>
<reference evidence="6" key="2">
    <citation type="journal article" date="2023" name="Int. J. Mol. Sci.">
        <title>De Novo Assembly and Annotation of 11 Diverse Shrub Willow (Salix) Genomes Reveals Novel Gene Organization in Sex-Linked Regions.</title>
        <authorList>
            <person name="Hyden B."/>
            <person name="Feng K."/>
            <person name="Yates T.B."/>
            <person name="Jawdy S."/>
            <person name="Cereghino C."/>
            <person name="Smart L.B."/>
            <person name="Muchero W."/>
        </authorList>
    </citation>
    <scope>NUCLEOTIDE SEQUENCE</scope>
    <source>
        <tissue evidence="6">Shoot tip</tissue>
    </source>
</reference>
<evidence type="ECO:0000256" key="5">
    <source>
        <dbReference type="SAM" id="MobiDB-lite"/>
    </source>
</evidence>